<evidence type="ECO:0000313" key="2">
    <source>
        <dbReference type="Proteomes" id="UP000050761"/>
    </source>
</evidence>
<dbReference type="WBParaSite" id="HPBE_0000454901-mRNA-1">
    <property type="protein sequence ID" value="HPBE_0000454901-mRNA-1"/>
    <property type="gene ID" value="HPBE_0000454901"/>
</dbReference>
<keyword evidence="2" id="KW-1185">Reference proteome</keyword>
<reference evidence="3" key="2">
    <citation type="submission" date="2019-09" db="UniProtKB">
        <authorList>
            <consortium name="WormBaseParasite"/>
        </authorList>
    </citation>
    <scope>IDENTIFICATION</scope>
</reference>
<gene>
    <name evidence="1" type="ORF">HPBE_LOCUS4550</name>
</gene>
<dbReference type="AlphaFoldDB" id="A0A183FE07"/>
<dbReference type="EMBL" id="UZAH01025329">
    <property type="protein sequence ID" value="VDO61603.1"/>
    <property type="molecule type" value="Genomic_DNA"/>
</dbReference>
<sequence length="93" mass="10608">MFSPAVVLACLLEEFGPSDTSRVPTRQEKKMVSSFASILRDAQCGCVEVEDEEGISAESEEDQKRRRYQRHPNVLLVDNWKPFKDHETIPSVL</sequence>
<name>A0A183FE07_HELPZ</name>
<proteinExistence type="predicted"/>
<reference evidence="1 2" key="1">
    <citation type="submission" date="2018-11" db="EMBL/GenBank/DDBJ databases">
        <authorList>
            <consortium name="Pathogen Informatics"/>
        </authorList>
    </citation>
    <scope>NUCLEOTIDE SEQUENCE [LARGE SCALE GENOMIC DNA]</scope>
</reference>
<protein>
    <submittedName>
        <fullName evidence="3">Secreted protein</fullName>
    </submittedName>
</protein>
<evidence type="ECO:0000313" key="3">
    <source>
        <dbReference type="WBParaSite" id="HPBE_0000454901-mRNA-1"/>
    </source>
</evidence>
<organism evidence="2 3">
    <name type="scientific">Heligmosomoides polygyrus</name>
    <name type="common">Parasitic roundworm</name>
    <dbReference type="NCBI Taxonomy" id="6339"/>
    <lineage>
        <taxon>Eukaryota</taxon>
        <taxon>Metazoa</taxon>
        <taxon>Ecdysozoa</taxon>
        <taxon>Nematoda</taxon>
        <taxon>Chromadorea</taxon>
        <taxon>Rhabditida</taxon>
        <taxon>Rhabditina</taxon>
        <taxon>Rhabditomorpha</taxon>
        <taxon>Strongyloidea</taxon>
        <taxon>Heligmosomidae</taxon>
        <taxon>Heligmosomoides</taxon>
    </lineage>
</organism>
<dbReference type="Proteomes" id="UP000050761">
    <property type="component" value="Unassembled WGS sequence"/>
</dbReference>
<evidence type="ECO:0000313" key="1">
    <source>
        <dbReference type="EMBL" id="VDO61603.1"/>
    </source>
</evidence>
<accession>A0A3P7YA25</accession>
<accession>A0A183FE07</accession>